<sequence length="219" mass="25341">MFTAFEADWRHSGADFKLSRLQFIYSWRSWRLALINRYLRVFLLDSTRQPSSHRKDAMNAYYYDSSVRTRNLASTLEQPLLEMSQPSPMKRCPKHILAASCHRWSAASNDVIYGYCILSPRGASARTVAWMLRIRHKQCLGVLLGIFSFLGSRTCRRLPSANDCFAARVVARCVERNRNFPDDARSCITQVKHSRATLAFIFQCQLLHKFRGSRQRLGN</sequence>
<accession>A0ABR1YVB7</accession>
<reference evidence="1 2" key="1">
    <citation type="submission" date="2024-04" db="EMBL/GenBank/DDBJ databases">
        <title>Phyllosticta paracitricarpa is synonymous to the EU quarantine fungus P. citricarpa based on phylogenomic analyses.</title>
        <authorList>
            <consortium name="Lawrence Berkeley National Laboratory"/>
            <person name="Van Ingen-Buijs V.A."/>
            <person name="Van Westerhoven A.C."/>
            <person name="Haridas S."/>
            <person name="Skiadas P."/>
            <person name="Martin F."/>
            <person name="Groenewald J.Z."/>
            <person name="Crous P.W."/>
            <person name="Seidl M.F."/>
        </authorList>
    </citation>
    <scope>NUCLEOTIDE SEQUENCE [LARGE SCALE GENOMIC DNA]</scope>
    <source>
        <strain evidence="1 2">CBS 123374</strain>
    </source>
</reference>
<proteinExistence type="predicted"/>
<name>A0ABR1YVB7_9PEZI</name>
<dbReference type="Proteomes" id="UP001492380">
    <property type="component" value="Unassembled WGS sequence"/>
</dbReference>
<evidence type="ECO:0000313" key="2">
    <source>
        <dbReference type="Proteomes" id="UP001492380"/>
    </source>
</evidence>
<comment type="caution">
    <text evidence="1">The sequence shown here is derived from an EMBL/GenBank/DDBJ whole genome shotgun (WGS) entry which is preliminary data.</text>
</comment>
<gene>
    <name evidence="1" type="ORF">HDK90DRAFT_173869</name>
</gene>
<dbReference type="EMBL" id="JBBWRZ010000003">
    <property type="protein sequence ID" value="KAK8240134.1"/>
    <property type="molecule type" value="Genomic_DNA"/>
</dbReference>
<keyword evidence="2" id="KW-1185">Reference proteome</keyword>
<evidence type="ECO:0000313" key="1">
    <source>
        <dbReference type="EMBL" id="KAK8240134.1"/>
    </source>
</evidence>
<protein>
    <submittedName>
        <fullName evidence="1">Uncharacterized protein</fullName>
    </submittedName>
</protein>
<organism evidence="1 2">
    <name type="scientific">Phyllosticta capitalensis</name>
    <dbReference type="NCBI Taxonomy" id="121624"/>
    <lineage>
        <taxon>Eukaryota</taxon>
        <taxon>Fungi</taxon>
        <taxon>Dikarya</taxon>
        <taxon>Ascomycota</taxon>
        <taxon>Pezizomycotina</taxon>
        <taxon>Dothideomycetes</taxon>
        <taxon>Dothideomycetes incertae sedis</taxon>
        <taxon>Botryosphaeriales</taxon>
        <taxon>Phyllostictaceae</taxon>
        <taxon>Phyllosticta</taxon>
    </lineage>
</organism>